<comment type="caution">
    <text evidence="2">The sequence shown here is derived from an EMBL/GenBank/DDBJ whole genome shotgun (WGS) entry which is preliminary data.</text>
</comment>
<evidence type="ECO:0000313" key="2">
    <source>
        <dbReference type="EMBL" id="NOJ46533.1"/>
    </source>
</evidence>
<organism evidence="2 3">
    <name type="scientific">Bradyrhizobium archetypum</name>
    <dbReference type="NCBI Taxonomy" id="2721160"/>
    <lineage>
        <taxon>Bacteria</taxon>
        <taxon>Pseudomonadati</taxon>
        <taxon>Pseudomonadota</taxon>
        <taxon>Alphaproteobacteria</taxon>
        <taxon>Hyphomicrobiales</taxon>
        <taxon>Nitrobacteraceae</taxon>
        <taxon>Bradyrhizobium</taxon>
    </lineage>
</organism>
<protein>
    <recommendedName>
        <fullName evidence="1">Alpha/beta hydrolase domain-containing protein</fullName>
    </recommendedName>
</protein>
<name>A0A7Y4H2N0_9BRAD</name>
<dbReference type="Pfam" id="PF20091">
    <property type="entry name" value="Abhydrolase_10"/>
    <property type="match status" value="1"/>
</dbReference>
<dbReference type="Proteomes" id="UP000528734">
    <property type="component" value="Unassembled WGS sequence"/>
</dbReference>
<reference evidence="2 3" key="1">
    <citation type="submission" date="2020-03" db="EMBL/GenBank/DDBJ databases">
        <title>Bradyrhizobium diversity isolated from nodules of Muelleranthus trifoliolatus.</title>
        <authorList>
            <person name="Klepa M."/>
            <person name="Helene L."/>
            <person name="Hungria M."/>
        </authorList>
    </citation>
    <scope>NUCLEOTIDE SEQUENCE [LARGE SCALE GENOMIC DNA]</scope>
    <source>
        <strain evidence="2 3">WSM 1744</strain>
    </source>
</reference>
<evidence type="ECO:0000313" key="3">
    <source>
        <dbReference type="Proteomes" id="UP000528734"/>
    </source>
</evidence>
<dbReference type="InterPro" id="IPR045394">
    <property type="entry name" value="Abhydrolase_dom"/>
</dbReference>
<proteinExistence type="predicted"/>
<dbReference type="EMBL" id="JAAVLW010000003">
    <property type="protein sequence ID" value="NOJ46533.1"/>
    <property type="molecule type" value="Genomic_DNA"/>
</dbReference>
<keyword evidence="3" id="KW-1185">Reference proteome</keyword>
<evidence type="ECO:0000259" key="1">
    <source>
        <dbReference type="Pfam" id="PF20091"/>
    </source>
</evidence>
<accession>A0A7Y4H2N0</accession>
<sequence length="646" mass="70321">MKRILQGLVFAIGILDSSQAVDAKVIKFEILRTESPAFEGRVFASVGTYDRIIARATIGVAPRDPHNSVIVDIDRAPRSAQGLVEAVSDVEILRPTIAANANRRLFYEVANRGNKAGLALFNDAAVNNDLTKVADAGNGFLMSRGYTIVWSGWQGDTAAVSGRLTFSPPIVPQITGLAREEFIFDHLEDPALATLSYPAADLDPAHAKITVRERESDPRTAPNDLSLRFDSPNRIAIRRPAGFDAGAIYELIYLAKDPKVMGLGFAATRDIVSFLRHQKADAEGTANLLAGQIDRAIAFGVSQSGRYLHDFLYLGFNTDEEGRAVFEGLMPHVAGGKKTFTNYRFSQPGRSPYQHADTVYPGSEFPFTYPVTTDALTGRTDGLLAQCLAAGNCPKTIKTDSEIEFYQQRASLVATDTQGNDLAMPDNVRLFLISNLQHFALANDRSALARTCMFPTNPLHAGPPARALLVALDAWITDGILPPPSRYPSRSDGTLVPPTAEAVGFPQIPGVRYSGQLTRPTVIDFDVMPPVKGAAYPVFVPKTDADGRNIAGVRLPTLEAPIATHTGWNFRKAGFAEGELCENYGSMFPFAATREERLKNNDTRLSLAERYPKQGDRAAAVSKAAKQLVQDRLLLEQDVELFIANI</sequence>
<dbReference type="RefSeq" id="WP_171709433.1">
    <property type="nucleotide sequence ID" value="NZ_JAAVLW010000003.1"/>
</dbReference>
<gene>
    <name evidence="2" type="ORF">HCN50_09800</name>
</gene>
<feature type="domain" description="Alpha/beta hydrolase" evidence="1">
    <location>
        <begin position="232"/>
        <end position="641"/>
    </location>
</feature>
<dbReference type="AlphaFoldDB" id="A0A7Y4H2N0"/>